<dbReference type="Gene3D" id="3.30.70.260">
    <property type="match status" value="2"/>
</dbReference>
<dbReference type="InterPro" id="IPR050990">
    <property type="entry name" value="UPF0237/GcvR_regulator"/>
</dbReference>
<organism evidence="2">
    <name type="scientific">Schlesneria paludicola</name>
    <dbReference type="NCBI Taxonomy" id="360056"/>
    <lineage>
        <taxon>Bacteria</taxon>
        <taxon>Pseudomonadati</taxon>
        <taxon>Planctomycetota</taxon>
        <taxon>Planctomycetia</taxon>
        <taxon>Planctomycetales</taxon>
        <taxon>Planctomycetaceae</taxon>
        <taxon>Schlesneria</taxon>
    </lineage>
</organism>
<dbReference type="AlphaFoldDB" id="A0A7C2PAK6"/>
<reference evidence="2" key="1">
    <citation type="journal article" date="2020" name="mSystems">
        <title>Genome- and Community-Level Interaction Insights into Carbon Utilization and Element Cycling Functions of Hydrothermarchaeota in Hydrothermal Sediment.</title>
        <authorList>
            <person name="Zhou Z."/>
            <person name="Liu Y."/>
            <person name="Xu W."/>
            <person name="Pan J."/>
            <person name="Luo Z.H."/>
            <person name="Li M."/>
        </authorList>
    </citation>
    <scope>NUCLEOTIDE SEQUENCE [LARGE SCALE GENOMIC DNA]</scope>
    <source>
        <strain evidence="2">SpSt-339</strain>
    </source>
</reference>
<evidence type="ECO:0000313" key="2">
    <source>
        <dbReference type="EMBL" id="HEN15616.1"/>
    </source>
</evidence>
<dbReference type="InterPro" id="IPR045865">
    <property type="entry name" value="ACT-like_dom_sf"/>
</dbReference>
<name>A0A7C2PAK6_9PLAN</name>
<gene>
    <name evidence="2" type="ORF">ENQ76_09130</name>
</gene>
<dbReference type="EMBL" id="DSOK01000259">
    <property type="protein sequence ID" value="HEN15616.1"/>
    <property type="molecule type" value="Genomic_DNA"/>
</dbReference>
<feature type="transmembrane region" description="Helical" evidence="1">
    <location>
        <begin position="51"/>
        <end position="71"/>
    </location>
</feature>
<dbReference type="Pfam" id="PF13740">
    <property type="entry name" value="ACT_6"/>
    <property type="match status" value="1"/>
</dbReference>
<protein>
    <recommendedName>
        <fullName evidence="3">ACT domain-containing protein</fullName>
    </recommendedName>
</protein>
<accession>A0A7C2PAK6</accession>
<evidence type="ECO:0000256" key="1">
    <source>
        <dbReference type="SAM" id="Phobius"/>
    </source>
</evidence>
<keyword evidence="1" id="KW-0472">Membrane</keyword>
<evidence type="ECO:0008006" key="3">
    <source>
        <dbReference type="Google" id="ProtNLM"/>
    </source>
</evidence>
<proteinExistence type="predicted"/>
<dbReference type="PANTHER" id="PTHR34875:SF6">
    <property type="entry name" value="UPF0237 PROTEIN MJ1558"/>
    <property type="match status" value="1"/>
</dbReference>
<sequence>MGVAWPQIWSDSGVSSVSGAIVRLLSVAAAAILMGRRTTRLGRAAMAKKQYVMTVMAANRVGILAAMATALDELGGGFVDLSLAIMRDYFTIIMAVEFPADRHPDVIVDHLRAVGRPFGLEVMLKDPALEPPGEATAAGEDARDYLLRVQGQDRPGVLRRVSLRMAQEGIDIVDLYGARDDATGRFETCLALRVPVGVAVSRLQADLDQLFRNDGVEVAVVRNDVLKAISDPHPLTVSAGRGR</sequence>
<feature type="transmembrane region" description="Helical" evidence="1">
    <location>
        <begin position="20"/>
        <end position="39"/>
    </location>
</feature>
<comment type="caution">
    <text evidence="2">The sequence shown here is derived from an EMBL/GenBank/DDBJ whole genome shotgun (WGS) entry which is preliminary data.</text>
</comment>
<dbReference type="PANTHER" id="PTHR34875">
    <property type="entry name" value="UPF0237 PROTEIN MJ1558"/>
    <property type="match status" value="1"/>
</dbReference>
<keyword evidence="1" id="KW-1133">Transmembrane helix</keyword>
<dbReference type="SUPFAM" id="SSF55021">
    <property type="entry name" value="ACT-like"/>
    <property type="match status" value="2"/>
</dbReference>
<keyword evidence="1" id="KW-0812">Transmembrane</keyword>